<comment type="subcellular location">
    <subcellularLocation>
        <location evidence="1">Cytoplasm</location>
        <location evidence="1">Cytosol</location>
    </subcellularLocation>
</comment>
<evidence type="ECO:0000256" key="6">
    <source>
        <dbReference type="ARBA" id="ARBA00045869"/>
    </source>
</evidence>
<comment type="catalytic activity">
    <reaction evidence="5">
        <text>a ribonucleotidyl-ribonucleotide-RNA + H2O = a 3'-end ribonucleotide-RNA + a 5'-end 5'-phospho-ribonucleoside-RNA + H(+)</text>
        <dbReference type="Rhea" id="RHEA:68096"/>
        <dbReference type="Rhea" id="RHEA-COMP:15179"/>
        <dbReference type="Rhea" id="RHEA-COMP:17355"/>
        <dbReference type="Rhea" id="RHEA-COMP:17428"/>
        <dbReference type="ChEBI" id="CHEBI:15377"/>
        <dbReference type="ChEBI" id="CHEBI:15378"/>
        <dbReference type="ChEBI" id="CHEBI:74896"/>
        <dbReference type="ChEBI" id="CHEBI:138282"/>
        <dbReference type="ChEBI" id="CHEBI:173118"/>
    </reaction>
    <physiologicalReaction direction="left-to-right" evidence="5">
        <dbReference type="Rhea" id="RHEA:68097"/>
    </physiologicalReaction>
</comment>
<evidence type="ECO:0000256" key="5">
    <source>
        <dbReference type="ARBA" id="ARBA00044690"/>
    </source>
</evidence>
<organism evidence="8 10">
    <name type="scientific">Macrostomum lignano</name>
    <dbReference type="NCBI Taxonomy" id="282301"/>
    <lineage>
        <taxon>Eukaryota</taxon>
        <taxon>Metazoa</taxon>
        <taxon>Spiralia</taxon>
        <taxon>Lophotrochozoa</taxon>
        <taxon>Platyhelminthes</taxon>
        <taxon>Rhabditophora</taxon>
        <taxon>Macrostomorpha</taxon>
        <taxon>Macrostomida</taxon>
        <taxon>Macrostomidae</taxon>
        <taxon>Macrostomum</taxon>
    </lineage>
</organism>
<dbReference type="OrthoDB" id="10250730at2759"/>
<dbReference type="CDD" id="cd07711">
    <property type="entry name" value="MBLAC1-like_MBL-fold"/>
    <property type="match status" value="1"/>
</dbReference>
<comment type="function">
    <text evidence="6">Endoribonuclease that catalyzes the hydrolysis of histone-coding pre-mRNA 3'-end. Involved in histone pre-mRNA processing during the S-phase of the cell cycle, which is required for entering/progressing through S-phase. Cleaves histone pre-mRNA at a major and a minor cleavage site after the 5'-ACCCA-3' and the 5'-ACCCACA-3' sequence, respectively, and located downstream of the stem-loop. May require the presence of the HDE element located at the histone pre-RNA 3'-end to avoid non-specific cleavage.</text>
</comment>
<keyword evidence="10" id="KW-1185">Reference proteome</keyword>
<evidence type="ECO:0000256" key="2">
    <source>
        <dbReference type="ARBA" id="ARBA00011738"/>
    </source>
</evidence>
<dbReference type="Gene3D" id="3.60.15.10">
    <property type="entry name" value="Ribonuclease Z/Hydroxyacylglutathione hydrolase-like"/>
    <property type="match status" value="1"/>
</dbReference>
<comment type="subunit">
    <text evidence="2">Homodimer.</text>
</comment>
<dbReference type="Proteomes" id="UP000215902">
    <property type="component" value="Unassembled WGS sequence"/>
</dbReference>
<dbReference type="EMBL" id="NIVC01000555">
    <property type="protein sequence ID" value="PAA80990.1"/>
    <property type="molecule type" value="Genomic_DNA"/>
</dbReference>
<evidence type="ECO:0000313" key="8">
    <source>
        <dbReference type="EMBL" id="PAA80990.1"/>
    </source>
</evidence>
<dbReference type="GO" id="GO:0005829">
    <property type="term" value="C:cytosol"/>
    <property type="evidence" value="ECO:0007669"/>
    <property type="project" value="UniProtKB-SubCell"/>
</dbReference>
<dbReference type="Pfam" id="PF00753">
    <property type="entry name" value="Lactamase_B"/>
    <property type="match status" value="1"/>
</dbReference>
<accession>A0A267G4Q2</accession>
<dbReference type="PANTHER" id="PTHR23200">
    <property type="entry name" value="METALLO-BETA-LACTAMASE DOMAIN-CONTAINING PROTEIN 1"/>
    <property type="match status" value="1"/>
</dbReference>
<dbReference type="InterPro" id="IPR039344">
    <property type="entry name" value="MBLAC1"/>
</dbReference>
<evidence type="ECO:0000256" key="3">
    <source>
        <dbReference type="ARBA" id="ARBA00014856"/>
    </source>
</evidence>
<reference evidence="8 10" key="1">
    <citation type="submission" date="2017-06" db="EMBL/GenBank/DDBJ databases">
        <title>A platform for efficient transgenesis in Macrostomum lignano, a flatworm model organism for stem cell research.</title>
        <authorList>
            <person name="Berezikov E."/>
        </authorList>
    </citation>
    <scope>NUCLEOTIDE SEQUENCE [LARGE SCALE GENOMIC DNA]</scope>
    <source>
        <strain evidence="8">DV1</strain>
        <tissue evidence="8">Whole organism</tissue>
    </source>
</reference>
<dbReference type="SMART" id="SM00849">
    <property type="entry name" value="Lactamase_B"/>
    <property type="match status" value="1"/>
</dbReference>
<dbReference type="InterPro" id="IPR001279">
    <property type="entry name" value="Metallo-B-lactamas"/>
</dbReference>
<dbReference type="AlphaFoldDB" id="A0A267G4Q2"/>
<gene>
    <name evidence="8" type="ORF">BOX15_Mlig020817g1</name>
    <name evidence="9" type="ORF">BOX15_Mlig025760g1</name>
</gene>
<dbReference type="InterPro" id="IPR036866">
    <property type="entry name" value="RibonucZ/Hydroxyglut_hydro"/>
</dbReference>
<evidence type="ECO:0000256" key="1">
    <source>
        <dbReference type="ARBA" id="ARBA00004514"/>
    </source>
</evidence>
<evidence type="ECO:0000313" key="10">
    <source>
        <dbReference type="Proteomes" id="UP000215902"/>
    </source>
</evidence>
<protein>
    <recommendedName>
        <fullName evidence="3">Metallo-beta-lactamase domain-containing protein 1</fullName>
    </recommendedName>
    <alternativeName>
        <fullName evidence="4">Endoribonuclease MBLAC1</fullName>
    </alternativeName>
</protein>
<evidence type="ECO:0000259" key="7">
    <source>
        <dbReference type="SMART" id="SM00849"/>
    </source>
</evidence>
<name>A0A267G4Q2_9PLAT</name>
<evidence type="ECO:0000256" key="4">
    <source>
        <dbReference type="ARBA" id="ARBA00032988"/>
    </source>
</evidence>
<dbReference type="STRING" id="282301.A0A267G4Q2"/>
<dbReference type="EMBL" id="NIVC01000230">
    <property type="protein sequence ID" value="PAA87468.1"/>
    <property type="molecule type" value="Genomic_DNA"/>
</dbReference>
<dbReference type="PANTHER" id="PTHR23200:SF48">
    <property type="entry name" value="METALLO-BETA-LACTAMASE DOMAIN-CONTAINING PROTEIN 1"/>
    <property type="match status" value="1"/>
</dbReference>
<feature type="domain" description="Metallo-beta-lactamase" evidence="7">
    <location>
        <begin position="20"/>
        <end position="205"/>
    </location>
</feature>
<proteinExistence type="predicted"/>
<dbReference type="SUPFAM" id="SSF56281">
    <property type="entry name" value="Metallo-hydrolase/oxidoreductase"/>
    <property type="match status" value="1"/>
</dbReference>
<comment type="caution">
    <text evidence="8">The sequence shown here is derived from an EMBL/GenBank/DDBJ whole genome shotgun (WGS) entry which is preliminary data.</text>
</comment>
<sequence>ASPYSVEVLRAGYSSDERSACTITLVSGANQHILIDTGGPWEADLLTNLLTARGLSASSISMVICTHGHVDHIGNLAMFSTGCPNKLMIVGCDIAQSPDRFLAHDFRSGIAYELDEFVRIVHTPGHSSDDVTVLVRTSSGPLFEAMKAEGESEITVAVAGDLFESEADFNADGDAQWMSRSANSEVQTDQRKRILHKSQAVVPGHGPAFRVKPEFQRSVSVEEM</sequence>
<evidence type="ECO:0000313" key="9">
    <source>
        <dbReference type="EMBL" id="PAA87468.1"/>
    </source>
</evidence>
<feature type="non-terminal residue" evidence="8">
    <location>
        <position position="1"/>
    </location>
</feature>